<evidence type="ECO:0000313" key="1">
    <source>
        <dbReference type="EMBL" id="KAJ9071739.1"/>
    </source>
</evidence>
<proteinExistence type="predicted"/>
<dbReference type="Proteomes" id="UP001165960">
    <property type="component" value="Unassembled WGS sequence"/>
</dbReference>
<organism evidence="1 2">
    <name type="scientific">Entomophthora muscae</name>
    <dbReference type="NCBI Taxonomy" id="34485"/>
    <lineage>
        <taxon>Eukaryota</taxon>
        <taxon>Fungi</taxon>
        <taxon>Fungi incertae sedis</taxon>
        <taxon>Zoopagomycota</taxon>
        <taxon>Entomophthoromycotina</taxon>
        <taxon>Entomophthoromycetes</taxon>
        <taxon>Entomophthorales</taxon>
        <taxon>Entomophthoraceae</taxon>
        <taxon>Entomophthora</taxon>
    </lineage>
</organism>
<dbReference type="EMBL" id="QTSX02003116">
    <property type="protein sequence ID" value="KAJ9071739.1"/>
    <property type="molecule type" value="Genomic_DNA"/>
</dbReference>
<comment type="caution">
    <text evidence="1">The sequence shown here is derived from an EMBL/GenBank/DDBJ whole genome shotgun (WGS) entry which is preliminary data.</text>
</comment>
<name>A0ACC2TAL8_9FUNG</name>
<evidence type="ECO:0000313" key="2">
    <source>
        <dbReference type="Proteomes" id="UP001165960"/>
    </source>
</evidence>
<keyword evidence="2" id="KW-1185">Reference proteome</keyword>
<reference evidence="1" key="1">
    <citation type="submission" date="2022-04" db="EMBL/GenBank/DDBJ databases">
        <title>Genome of the entomopathogenic fungus Entomophthora muscae.</title>
        <authorList>
            <person name="Elya C."/>
            <person name="Lovett B.R."/>
            <person name="Lee E."/>
            <person name="Macias A.M."/>
            <person name="Hajek A.E."/>
            <person name="De Bivort B.L."/>
            <person name="Kasson M.T."/>
            <person name="De Fine Licht H.H."/>
            <person name="Stajich J.E."/>
        </authorList>
    </citation>
    <scope>NUCLEOTIDE SEQUENCE</scope>
    <source>
        <strain evidence="1">Berkeley</strain>
    </source>
</reference>
<accession>A0ACC2TAL8</accession>
<protein>
    <submittedName>
        <fullName evidence="1">Uncharacterized protein</fullName>
    </submittedName>
</protein>
<sequence>MEPSIHMTKRRIKLKETHVVLGCLLCSRCQRGMQPRYLDYALERISTSNVVTVERYGKMVPSLPMYVHGQTLWLNGTGFKEHHLLREKSGVPAGYSNNSYFIVEEEAYWWENIHALEPKVSCGYFGYCRFREKWPTYEPFMYHGAVNLTPQEWIPLLTTPITPKLTTSYPAAVETFTHVTPYHQTAVFKPLYWFVKGKYHLINDTHNGIPMMFWISISLSKNAQDGLIFFHAKG</sequence>
<gene>
    <name evidence="1" type="ORF">DSO57_1033994</name>
</gene>